<feature type="transmembrane region" description="Helical" evidence="1">
    <location>
        <begin position="25"/>
        <end position="45"/>
    </location>
</feature>
<protein>
    <submittedName>
        <fullName evidence="3">Uncharacterized protein</fullName>
    </submittedName>
</protein>
<dbReference type="Proteomes" id="UP000887564">
    <property type="component" value="Unplaced"/>
</dbReference>
<keyword evidence="1" id="KW-0812">Transmembrane</keyword>
<evidence type="ECO:0000313" key="2">
    <source>
        <dbReference type="Proteomes" id="UP000887564"/>
    </source>
</evidence>
<evidence type="ECO:0000256" key="1">
    <source>
        <dbReference type="SAM" id="Phobius"/>
    </source>
</evidence>
<keyword evidence="1" id="KW-0472">Membrane</keyword>
<reference evidence="3" key="1">
    <citation type="submission" date="2022-11" db="UniProtKB">
        <authorList>
            <consortium name="WormBaseParasite"/>
        </authorList>
    </citation>
    <scope>IDENTIFICATION</scope>
</reference>
<dbReference type="AlphaFoldDB" id="A0A914SE21"/>
<keyword evidence="1" id="KW-1133">Transmembrane helix</keyword>
<proteinExistence type="predicted"/>
<organism evidence="2 3">
    <name type="scientific">Parascaris equorum</name>
    <name type="common">Equine roundworm</name>
    <dbReference type="NCBI Taxonomy" id="6256"/>
    <lineage>
        <taxon>Eukaryota</taxon>
        <taxon>Metazoa</taxon>
        <taxon>Ecdysozoa</taxon>
        <taxon>Nematoda</taxon>
        <taxon>Chromadorea</taxon>
        <taxon>Rhabditida</taxon>
        <taxon>Spirurina</taxon>
        <taxon>Ascaridomorpha</taxon>
        <taxon>Ascaridoidea</taxon>
        <taxon>Ascarididae</taxon>
        <taxon>Parascaris</taxon>
    </lineage>
</organism>
<evidence type="ECO:0000313" key="3">
    <source>
        <dbReference type="WBParaSite" id="PEQ_0001231101-mRNA-1"/>
    </source>
</evidence>
<sequence>MRMEKRRCISPLDWGFCQPRRHYVILVRQLILLTRFAFLLLLSFFM</sequence>
<name>A0A914SE21_PAREQ</name>
<accession>A0A914SE21</accession>
<keyword evidence="2" id="KW-1185">Reference proteome</keyword>
<dbReference type="WBParaSite" id="PEQ_0001231101-mRNA-1">
    <property type="protein sequence ID" value="PEQ_0001231101-mRNA-1"/>
    <property type="gene ID" value="PEQ_0001231101"/>
</dbReference>